<dbReference type="InterPro" id="IPR021878">
    <property type="entry name" value="TgpA_N"/>
</dbReference>
<keyword evidence="1" id="KW-0472">Membrane</keyword>
<dbReference type="SUPFAM" id="SSF54001">
    <property type="entry name" value="Cysteine proteinases"/>
    <property type="match status" value="1"/>
</dbReference>
<keyword evidence="1" id="KW-1133">Transmembrane helix</keyword>
<dbReference type="RefSeq" id="WP_071071041.1">
    <property type="nucleotide sequence ID" value="NZ_CP017755.1"/>
</dbReference>
<dbReference type="InterPro" id="IPR025403">
    <property type="entry name" value="TgpA-like_C"/>
</dbReference>
<dbReference type="PANTHER" id="PTHR42736:SF1">
    <property type="entry name" value="PROTEIN-GLUTAMINE GAMMA-GLUTAMYLTRANSFERASE"/>
    <property type="match status" value="1"/>
</dbReference>
<dbReference type="InterPro" id="IPR038765">
    <property type="entry name" value="Papain-like_cys_pep_sf"/>
</dbReference>
<dbReference type="Proteomes" id="UP000177515">
    <property type="component" value="Chromosome 2"/>
</dbReference>
<protein>
    <submittedName>
        <fullName evidence="3">Transglutaminase</fullName>
    </submittedName>
</protein>
<feature type="transmembrane region" description="Helical" evidence="1">
    <location>
        <begin position="133"/>
        <end position="151"/>
    </location>
</feature>
<keyword evidence="1" id="KW-0812">Transmembrane</keyword>
<dbReference type="InterPro" id="IPR002931">
    <property type="entry name" value="Transglutaminase-like"/>
</dbReference>
<feature type="transmembrane region" description="Helical" evidence="1">
    <location>
        <begin position="163"/>
        <end position="184"/>
    </location>
</feature>
<evidence type="ECO:0000313" key="4">
    <source>
        <dbReference type="Proteomes" id="UP000177515"/>
    </source>
</evidence>
<accession>A0ABM6F9Y0</accession>
<dbReference type="Pfam" id="PF13559">
    <property type="entry name" value="DUF4129"/>
    <property type="match status" value="1"/>
</dbReference>
<evidence type="ECO:0000256" key="1">
    <source>
        <dbReference type="SAM" id="Phobius"/>
    </source>
</evidence>
<gene>
    <name evidence="3" type="ORF">BKK80_20850</name>
</gene>
<feature type="transmembrane region" description="Helical" evidence="1">
    <location>
        <begin position="546"/>
        <end position="567"/>
    </location>
</feature>
<reference evidence="3 4" key="1">
    <citation type="submission" date="2016-10" db="EMBL/GenBank/DDBJ databases">
        <title>Complete genome sequences of three Cupriavidus strains isolated from various Malaysian environments.</title>
        <authorList>
            <person name="Abdullah A.A.-A."/>
            <person name="Shafie N.A.H."/>
            <person name="Lau N.S."/>
        </authorList>
    </citation>
    <scope>NUCLEOTIDE SEQUENCE [LARGE SCALE GENOMIC DNA]</scope>
    <source>
        <strain evidence="3 4">USMAA1020</strain>
    </source>
</reference>
<proteinExistence type="predicted"/>
<feature type="domain" description="Transglutaminase-like" evidence="2">
    <location>
        <begin position="407"/>
        <end position="478"/>
    </location>
</feature>
<sequence>MKTAAHPLGHDEHGLLLGQLALVLAPQARTLPLAVSLLLMLLMLWRWLLWQQRAPLPSRLALGTVAGLVVLTGAALAWQDGGSVGRELAVALLGAFVVLKLLECRALADATFVTQLCFYLLLSLYLFEQPFWLAVYGAGVAAWMLRNWLWLQHPEARARLAPWPMLARMALLGLPWALLLFLLFPRLEQPLWRLPQAARTATTGLSDTMRPGSVGELIRSAEPAFHATLRGAPLPNAALYWRAMVLWHYDGTAWLPDAARRRTLQPPPPLSAAAAGDAVDYDIALEPSGQRWLLLLDRGRSLEQAGSAAVTVDGEFLAGAPADHRLQYRARSAPPPAAEILDERTARLALELPPGNARSRALARQWQTDLAAPWQRVRAALQLFAGAPFRYTLSPPPLGQQQVDSFLFGTRSGFCEHYAGSFVFLMRAAGVPARVVTGYQGGEYNPIGGHYLVRQSDAHAWAEVWLAGRGWVRVDPTAAVAPDRIDLGAADVLGDGAAGLGGWQRGPAWLRRLHWGLDGMVYAWQRWVLQYDRRQQARLLGHLERLGIGASLTQLLLAGMAVLALLLPLPWWLRRRGTDPVTALYARFCARLGRLGCVRRTGEGPRDFATRAAAQLPAVAPHAQAFIDAYIALRYGTATAQQRAAALAIMRRTLGKLARLRRR</sequence>
<feature type="transmembrane region" description="Helical" evidence="1">
    <location>
        <begin position="60"/>
        <end position="78"/>
    </location>
</feature>
<dbReference type="Gene3D" id="3.10.620.30">
    <property type="match status" value="1"/>
</dbReference>
<dbReference type="Pfam" id="PF01841">
    <property type="entry name" value="Transglut_core"/>
    <property type="match status" value="1"/>
</dbReference>
<dbReference type="SMART" id="SM00460">
    <property type="entry name" value="TGc"/>
    <property type="match status" value="1"/>
</dbReference>
<evidence type="ECO:0000259" key="2">
    <source>
        <dbReference type="SMART" id="SM00460"/>
    </source>
</evidence>
<dbReference type="EMBL" id="CP017755">
    <property type="protein sequence ID" value="AOZ08413.1"/>
    <property type="molecule type" value="Genomic_DNA"/>
</dbReference>
<keyword evidence="4" id="KW-1185">Reference proteome</keyword>
<feature type="transmembrane region" description="Helical" evidence="1">
    <location>
        <begin position="30"/>
        <end position="48"/>
    </location>
</feature>
<dbReference type="Pfam" id="PF11992">
    <property type="entry name" value="TgpA_N"/>
    <property type="match status" value="1"/>
</dbReference>
<evidence type="ECO:0000313" key="3">
    <source>
        <dbReference type="EMBL" id="AOZ08413.1"/>
    </source>
</evidence>
<name>A0ABM6F9Y0_9BURK</name>
<dbReference type="PANTHER" id="PTHR42736">
    <property type="entry name" value="PROTEIN-GLUTAMINE GAMMA-GLUTAMYLTRANSFERASE"/>
    <property type="match status" value="1"/>
</dbReference>
<dbReference type="InterPro" id="IPR052901">
    <property type="entry name" value="Bact_TGase-like"/>
</dbReference>
<organism evidence="3 4">
    <name type="scientific">Cupriavidus malaysiensis</name>
    <dbReference type="NCBI Taxonomy" id="367825"/>
    <lineage>
        <taxon>Bacteria</taxon>
        <taxon>Pseudomonadati</taxon>
        <taxon>Pseudomonadota</taxon>
        <taxon>Betaproteobacteria</taxon>
        <taxon>Burkholderiales</taxon>
        <taxon>Burkholderiaceae</taxon>
        <taxon>Cupriavidus</taxon>
    </lineage>
</organism>